<dbReference type="AlphaFoldDB" id="A0A0K0D693"/>
<reference evidence="2" key="2">
    <citation type="submission" date="2017-02" db="UniProtKB">
        <authorList>
            <consortium name="WormBaseParasite"/>
        </authorList>
    </citation>
    <scope>IDENTIFICATION</scope>
</reference>
<reference evidence="1" key="1">
    <citation type="submission" date="2012-09" db="EMBL/GenBank/DDBJ databases">
        <authorList>
            <person name="Martin A.A."/>
        </authorList>
    </citation>
    <scope>NUCLEOTIDE SEQUENCE</scope>
</reference>
<protein>
    <submittedName>
        <fullName evidence="2">Uncharacterized protein</fullName>
    </submittedName>
</protein>
<organism evidence="1 2">
    <name type="scientific">Angiostrongylus cantonensis</name>
    <name type="common">Rat lungworm</name>
    <dbReference type="NCBI Taxonomy" id="6313"/>
    <lineage>
        <taxon>Eukaryota</taxon>
        <taxon>Metazoa</taxon>
        <taxon>Ecdysozoa</taxon>
        <taxon>Nematoda</taxon>
        <taxon>Chromadorea</taxon>
        <taxon>Rhabditida</taxon>
        <taxon>Rhabditina</taxon>
        <taxon>Rhabditomorpha</taxon>
        <taxon>Strongyloidea</taxon>
        <taxon>Metastrongylidae</taxon>
        <taxon>Angiostrongylus</taxon>
    </lineage>
</organism>
<accession>A0A0K0D693</accession>
<proteinExistence type="predicted"/>
<evidence type="ECO:0000313" key="2">
    <source>
        <dbReference type="WBParaSite" id="ACAC_0000558801-mRNA-1"/>
    </source>
</evidence>
<name>A0A0K0D693_ANGCA</name>
<keyword evidence="1" id="KW-1185">Reference proteome</keyword>
<dbReference type="Proteomes" id="UP000035642">
    <property type="component" value="Unassembled WGS sequence"/>
</dbReference>
<dbReference type="WBParaSite" id="ACAC_0000558801-mRNA-1">
    <property type="protein sequence ID" value="ACAC_0000558801-mRNA-1"/>
    <property type="gene ID" value="ACAC_0000558801"/>
</dbReference>
<evidence type="ECO:0000313" key="1">
    <source>
        <dbReference type="Proteomes" id="UP000035642"/>
    </source>
</evidence>
<sequence length="82" mass="9128">MDAAWIPKNYGDDLYLQCIYTCIQVVDRRVAHASNATSLTWLRREQATLSTPFTTQKENCSSEHASVKQSAASAFSSTRVCP</sequence>